<keyword evidence="3" id="KW-1185">Reference proteome</keyword>
<accession>A0A2Z7D6A5</accession>
<sequence>MGPLSHTGPKTSRAARDRPEPNPRRNQPSRNRRSFAGAAAVGGGATRNFARQTRDVAPSATHGRAQEAALSAHRPASSGAPHAPSSPTSVSPEQPSQHVQRPISSRAAAEACDRRTAQRQISSRAAAEARDRSKNHGSDTTVGIRITPPGKAAEEQKINSRETINTSPRPEAGFLRQPALEGLTRYARTDSPRRIDRNEFRRSGGGEAYERRRRRRL</sequence>
<name>A0A2Z7D6A5_9LAMI</name>
<feature type="compositionally biased region" description="Polar residues" evidence="1">
    <location>
        <begin position="90"/>
        <end position="103"/>
    </location>
</feature>
<reference evidence="2 3" key="1">
    <citation type="journal article" date="2015" name="Proc. Natl. Acad. Sci. U.S.A.">
        <title>The resurrection genome of Boea hygrometrica: A blueprint for survival of dehydration.</title>
        <authorList>
            <person name="Xiao L."/>
            <person name="Yang G."/>
            <person name="Zhang L."/>
            <person name="Yang X."/>
            <person name="Zhao S."/>
            <person name="Ji Z."/>
            <person name="Zhou Q."/>
            <person name="Hu M."/>
            <person name="Wang Y."/>
            <person name="Chen M."/>
            <person name="Xu Y."/>
            <person name="Jin H."/>
            <person name="Xiao X."/>
            <person name="Hu G."/>
            <person name="Bao F."/>
            <person name="Hu Y."/>
            <person name="Wan P."/>
            <person name="Li L."/>
            <person name="Deng X."/>
            <person name="Kuang T."/>
            <person name="Xiang C."/>
            <person name="Zhu J.K."/>
            <person name="Oliver M.J."/>
            <person name="He Y."/>
        </authorList>
    </citation>
    <scope>NUCLEOTIDE SEQUENCE [LARGE SCALE GENOMIC DNA]</scope>
    <source>
        <strain evidence="3">cv. XS01</strain>
    </source>
</reference>
<dbReference type="Proteomes" id="UP000250235">
    <property type="component" value="Unassembled WGS sequence"/>
</dbReference>
<dbReference type="EMBL" id="KQ990657">
    <property type="protein sequence ID" value="KZV52798.1"/>
    <property type="molecule type" value="Genomic_DNA"/>
</dbReference>
<feature type="compositionally biased region" description="Basic and acidic residues" evidence="1">
    <location>
        <begin position="14"/>
        <end position="23"/>
    </location>
</feature>
<dbReference type="AlphaFoldDB" id="A0A2Z7D6A5"/>
<evidence type="ECO:0000313" key="3">
    <source>
        <dbReference type="Proteomes" id="UP000250235"/>
    </source>
</evidence>
<gene>
    <name evidence="2" type="ORF">F511_32007</name>
</gene>
<feature type="compositionally biased region" description="Basic and acidic residues" evidence="1">
    <location>
        <begin position="187"/>
        <end position="210"/>
    </location>
</feature>
<evidence type="ECO:0000256" key="1">
    <source>
        <dbReference type="SAM" id="MobiDB-lite"/>
    </source>
</evidence>
<feature type="region of interest" description="Disordered" evidence="1">
    <location>
        <begin position="1"/>
        <end position="217"/>
    </location>
</feature>
<evidence type="ECO:0000313" key="2">
    <source>
        <dbReference type="EMBL" id="KZV52798.1"/>
    </source>
</evidence>
<proteinExistence type="predicted"/>
<organism evidence="2 3">
    <name type="scientific">Dorcoceras hygrometricum</name>
    <dbReference type="NCBI Taxonomy" id="472368"/>
    <lineage>
        <taxon>Eukaryota</taxon>
        <taxon>Viridiplantae</taxon>
        <taxon>Streptophyta</taxon>
        <taxon>Embryophyta</taxon>
        <taxon>Tracheophyta</taxon>
        <taxon>Spermatophyta</taxon>
        <taxon>Magnoliopsida</taxon>
        <taxon>eudicotyledons</taxon>
        <taxon>Gunneridae</taxon>
        <taxon>Pentapetalae</taxon>
        <taxon>asterids</taxon>
        <taxon>lamiids</taxon>
        <taxon>Lamiales</taxon>
        <taxon>Gesneriaceae</taxon>
        <taxon>Didymocarpoideae</taxon>
        <taxon>Trichosporeae</taxon>
        <taxon>Loxocarpinae</taxon>
        <taxon>Dorcoceras</taxon>
    </lineage>
</organism>
<feature type="compositionally biased region" description="Low complexity" evidence="1">
    <location>
        <begin position="71"/>
        <end position="89"/>
    </location>
</feature>
<feature type="compositionally biased region" description="Basic and acidic residues" evidence="1">
    <location>
        <begin position="127"/>
        <end position="137"/>
    </location>
</feature>
<protein>
    <submittedName>
        <fullName evidence="2">Uncharacterized protein</fullName>
    </submittedName>
</protein>